<feature type="binding site" description="axial binding residue" evidence="6">
    <location>
        <position position="432"/>
    </location>
    <ligand>
        <name>heme</name>
        <dbReference type="ChEBI" id="CHEBI:30413"/>
    </ligand>
    <ligandPart>
        <name>Fe</name>
        <dbReference type="ChEBI" id="CHEBI:18248"/>
    </ligandPart>
</feature>
<dbReference type="PANTHER" id="PTHR47950">
    <property type="entry name" value="CYTOCHROME P450, FAMILY 76, SUBFAMILY C, POLYPEPTIDE 5-RELATED"/>
    <property type="match status" value="1"/>
</dbReference>
<dbReference type="Proteomes" id="UP001210211">
    <property type="component" value="Unassembled WGS sequence"/>
</dbReference>
<evidence type="ECO:0000256" key="6">
    <source>
        <dbReference type="PIRSR" id="PIRSR602401-1"/>
    </source>
</evidence>
<dbReference type="InterPro" id="IPR036396">
    <property type="entry name" value="Cyt_P450_sf"/>
</dbReference>
<feature type="chain" id="PRO_5042121310" description="Cytochrome P450" evidence="8">
    <location>
        <begin position="23"/>
        <end position="494"/>
    </location>
</feature>
<evidence type="ECO:0000313" key="10">
    <source>
        <dbReference type="Proteomes" id="UP001210211"/>
    </source>
</evidence>
<dbReference type="GO" id="GO:0020037">
    <property type="term" value="F:heme binding"/>
    <property type="evidence" value="ECO:0007669"/>
    <property type="project" value="InterPro"/>
</dbReference>
<evidence type="ECO:0000313" key="9">
    <source>
        <dbReference type="EMBL" id="KAJ3704710.1"/>
    </source>
</evidence>
<organism evidence="9 10">
    <name type="scientific">Rhynchospora tenuis</name>
    <dbReference type="NCBI Taxonomy" id="198213"/>
    <lineage>
        <taxon>Eukaryota</taxon>
        <taxon>Viridiplantae</taxon>
        <taxon>Streptophyta</taxon>
        <taxon>Embryophyta</taxon>
        <taxon>Tracheophyta</taxon>
        <taxon>Spermatophyta</taxon>
        <taxon>Magnoliopsida</taxon>
        <taxon>Liliopsida</taxon>
        <taxon>Poales</taxon>
        <taxon>Cyperaceae</taxon>
        <taxon>Cyperoideae</taxon>
        <taxon>Rhynchosporeae</taxon>
        <taxon>Rhynchospora</taxon>
    </lineage>
</organism>
<dbReference type="GO" id="GO:0016709">
    <property type="term" value="F:oxidoreductase activity, acting on paired donors, with incorporation or reduction of molecular oxygen, NAD(P)H as one donor, and incorporation of one atom of oxygen"/>
    <property type="evidence" value="ECO:0007669"/>
    <property type="project" value="UniProtKB-ARBA"/>
</dbReference>
<dbReference type="PANTHER" id="PTHR47950:SF48">
    <property type="entry name" value="CYTOCHROME P450 FAMILY PROTEIN, EXPRESSED"/>
    <property type="match status" value="1"/>
</dbReference>
<evidence type="ECO:0000256" key="4">
    <source>
        <dbReference type="ARBA" id="ARBA00023002"/>
    </source>
</evidence>
<evidence type="ECO:0000256" key="2">
    <source>
        <dbReference type="ARBA" id="ARBA00022723"/>
    </source>
</evidence>
<keyword evidence="7" id="KW-0503">Monooxygenase</keyword>
<dbReference type="PRINTS" id="PR00385">
    <property type="entry name" value="P450"/>
</dbReference>
<comment type="similarity">
    <text evidence="1 7">Belongs to the cytochrome P450 family.</text>
</comment>
<keyword evidence="5 6" id="KW-0408">Iron</keyword>
<dbReference type="InterPro" id="IPR001128">
    <property type="entry name" value="Cyt_P450"/>
</dbReference>
<evidence type="ECO:0000256" key="5">
    <source>
        <dbReference type="ARBA" id="ARBA00023004"/>
    </source>
</evidence>
<dbReference type="GO" id="GO:0005506">
    <property type="term" value="F:iron ion binding"/>
    <property type="evidence" value="ECO:0007669"/>
    <property type="project" value="InterPro"/>
</dbReference>
<dbReference type="InterPro" id="IPR017972">
    <property type="entry name" value="Cyt_P450_CS"/>
</dbReference>
<evidence type="ECO:0000256" key="7">
    <source>
        <dbReference type="RuleBase" id="RU000461"/>
    </source>
</evidence>
<keyword evidence="3" id="KW-0611">Plant defense</keyword>
<protein>
    <recommendedName>
        <fullName evidence="11">Cytochrome P450</fullName>
    </recommendedName>
</protein>
<evidence type="ECO:0008006" key="11">
    <source>
        <dbReference type="Google" id="ProtNLM"/>
    </source>
</evidence>
<keyword evidence="4 7" id="KW-0560">Oxidoreductase</keyword>
<dbReference type="Pfam" id="PF00067">
    <property type="entry name" value="p450"/>
    <property type="match status" value="1"/>
</dbReference>
<dbReference type="GO" id="GO:0051502">
    <property type="term" value="P:diterpene phytoalexin biosynthetic process"/>
    <property type="evidence" value="ECO:0007669"/>
    <property type="project" value="UniProtKB-ARBA"/>
</dbReference>
<dbReference type="GO" id="GO:0006952">
    <property type="term" value="P:defense response"/>
    <property type="evidence" value="ECO:0007669"/>
    <property type="project" value="UniProtKB-KW"/>
</dbReference>
<reference evidence="9 10" key="1">
    <citation type="journal article" date="2022" name="Cell">
        <title>Repeat-based holocentromeres influence genome architecture and karyotype evolution.</title>
        <authorList>
            <person name="Hofstatter P.G."/>
            <person name="Thangavel G."/>
            <person name="Lux T."/>
            <person name="Neumann P."/>
            <person name="Vondrak T."/>
            <person name="Novak P."/>
            <person name="Zhang M."/>
            <person name="Costa L."/>
            <person name="Castellani M."/>
            <person name="Scott A."/>
            <person name="Toegelov H."/>
            <person name="Fuchs J."/>
            <person name="Mata-Sucre Y."/>
            <person name="Dias Y."/>
            <person name="Vanzela A.L.L."/>
            <person name="Huettel B."/>
            <person name="Almeida C.C.S."/>
            <person name="Simkova H."/>
            <person name="Souza G."/>
            <person name="Pedrosa-Harand A."/>
            <person name="Macas J."/>
            <person name="Mayer K.F.X."/>
            <person name="Houben A."/>
            <person name="Marques A."/>
        </authorList>
    </citation>
    <scope>NUCLEOTIDE SEQUENCE [LARGE SCALE GENOMIC DNA]</scope>
    <source>
        <strain evidence="9">RhyTen1mFocal</strain>
    </source>
</reference>
<gene>
    <name evidence="9" type="ORF">LUZ61_008415</name>
</gene>
<sequence length="494" mass="55686">MELTLWLIPITLLFLHFLSTFTKKKLKILPPGPTPLPIVGNLFSMVDLPHIIFAKLAKTYGPVISLKMGANTFIVLSSPDLAREAFQTKDKSLSERWCPDFVHAYGHKEISMMFLSSSNPLWKQLRAVGATYLFSPRSLDLSRAVREAKARELVGYFRDHAGEPLRVNYAVFSSMINVVSGVLFSENMVDLNSDVQEFRDVLVASIVDPAKPNISYLFPFLRPLDLNGARRYGEKLFDRYYGFFNDIINRRLNGVTVHDEKHKDFLDSLLELHAENKIDLKVIRAYFMDIFGAGAHTSSVVLEWAMAELLHNPDKMSKVISELRENIGSKQVEETDITKLPYLQAVVKETMRKHPVAPLLLPHIVSEKGVELGGYAIPKGAQVMVNVYAIGRDPTVWSEPEIFRPERFLESKLDFRGHDFELIPFGSGRRTCAGLPLVTRMLPLFLATLLQAFEWRLPDGMKASDMDMSEKFEGAVALASPLTAIPVPISGLEY</sequence>
<evidence type="ECO:0000256" key="8">
    <source>
        <dbReference type="SAM" id="SignalP"/>
    </source>
</evidence>
<dbReference type="AlphaFoldDB" id="A0AAD6EXL0"/>
<dbReference type="PRINTS" id="PR00463">
    <property type="entry name" value="EP450I"/>
</dbReference>
<name>A0AAD6EXL0_9POAL</name>
<dbReference type="Gene3D" id="1.10.630.10">
    <property type="entry name" value="Cytochrome P450"/>
    <property type="match status" value="1"/>
</dbReference>
<dbReference type="FunFam" id="1.10.630.10:FF:000007">
    <property type="entry name" value="Cytochrome P450 76C4"/>
    <property type="match status" value="1"/>
</dbReference>
<dbReference type="SUPFAM" id="SSF48264">
    <property type="entry name" value="Cytochrome P450"/>
    <property type="match status" value="1"/>
</dbReference>
<dbReference type="CDD" id="cd11073">
    <property type="entry name" value="CYP76-like"/>
    <property type="match status" value="1"/>
</dbReference>
<dbReference type="InterPro" id="IPR002401">
    <property type="entry name" value="Cyt_P450_E_grp-I"/>
</dbReference>
<proteinExistence type="inferred from homology"/>
<keyword evidence="10" id="KW-1185">Reference proteome</keyword>
<dbReference type="EMBL" id="JAMRDG010000001">
    <property type="protein sequence ID" value="KAJ3704710.1"/>
    <property type="molecule type" value="Genomic_DNA"/>
</dbReference>
<evidence type="ECO:0000256" key="3">
    <source>
        <dbReference type="ARBA" id="ARBA00022821"/>
    </source>
</evidence>
<comment type="cofactor">
    <cofactor evidence="6">
        <name>heme</name>
        <dbReference type="ChEBI" id="CHEBI:30413"/>
    </cofactor>
</comment>
<accession>A0AAD6EXL0</accession>
<evidence type="ECO:0000256" key="1">
    <source>
        <dbReference type="ARBA" id="ARBA00010617"/>
    </source>
</evidence>
<keyword evidence="6 7" id="KW-0349">Heme</keyword>
<keyword evidence="2 6" id="KW-0479">Metal-binding</keyword>
<dbReference type="PROSITE" id="PS00086">
    <property type="entry name" value="CYTOCHROME_P450"/>
    <property type="match status" value="1"/>
</dbReference>
<feature type="signal peptide" evidence="8">
    <location>
        <begin position="1"/>
        <end position="22"/>
    </location>
</feature>
<comment type="caution">
    <text evidence="9">The sequence shown here is derived from an EMBL/GenBank/DDBJ whole genome shotgun (WGS) entry which is preliminary data.</text>
</comment>
<keyword evidence="8" id="KW-0732">Signal</keyword>